<evidence type="ECO:0000259" key="1">
    <source>
        <dbReference type="Pfam" id="PF04438"/>
    </source>
</evidence>
<name>A0A3S5FFW0_9PLAT</name>
<organism evidence="2 3">
    <name type="scientific">Protopolystoma xenopodis</name>
    <dbReference type="NCBI Taxonomy" id="117903"/>
    <lineage>
        <taxon>Eukaryota</taxon>
        <taxon>Metazoa</taxon>
        <taxon>Spiralia</taxon>
        <taxon>Lophotrochozoa</taxon>
        <taxon>Platyhelminthes</taxon>
        <taxon>Monogenea</taxon>
        <taxon>Polyopisthocotylea</taxon>
        <taxon>Polystomatidea</taxon>
        <taxon>Polystomatidae</taxon>
        <taxon>Protopolystoma</taxon>
    </lineage>
</organism>
<dbReference type="SUPFAM" id="SSF144232">
    <property type="entry name" value="HIT/MYND zinc finger-like"/>
    <property type="match status" value="1"/>
</dbReference>
<gene>
    <name evidence="2" type="ORF">PXEA_LOCUS27727</name>
</gene>
<dbReference type="Proteomes" id="UP000784294">
    <property type="component" value="Unassembled WGS sequence"/>
</dbReference>
<dbReference type="Pfam" id="PF04438">
    <property type="entry name" value="zf-HIT"/>
    <property type="match status" value="1"/>
</dbReference>
<sequence length="106" mass="11664">MTAAKYSHPNRLSPQSIASSSMNFQYTAPLTFLDSLFAVKTSKELDSVSPSSIPVELRLCEICKTGSLRRYACPITKRSLCSLACYRENQKLTIQEAAIDGLDVVS</sequence>
<comment type="caution">
    <text evidence="2">The sequence shown here is derived from an EMBL/GenBank/DDBJ whole genome shotgun (WGS) entry which is preliminary data.</text>
</comment>
<proteinExistence type="predicted"/>
<dbReference type="OrthoDB" id="2021186at2759"/>
<accession>A0A3S5FFW0</accession>
<dbReference type="Gene3D" id="3.30.60.190">
    <property type="match status" value="1"/>
</dbReference>
<dbReference type="AlphaFoldDB" id="A0A3S5FFW0"/>
<evidence type="ECO:0000313" key="3">
    <source>
        <dbReference type="Proteomes" id="UP000784294"/>
    </source>
</evidence>
<dbReference type="InterPro" id="IPR007529">
    <property type="entry name" value="Znf_HIT"/>
</dbReference>
<feature type="domain" description="HIT-type" evidence="1">
    <location>
        <begin position="58"/>
        <end position="87"/>
    </location>
</feature>
<keyword evidence="3" id="KW-1185">Reference proteome</keyword>
<dbReference type="EMBL" id="CAAALY010247347">
    <property type="protein sequence ID" value="VEL34287.1"/>
    <property type="molecule type" value="Genomic_DNA"/>
</dbReference>
<protein>
    <recommendedName>
        <fullName evidence="1">HIT-type domain-containing protein</fullName>
    </recommendedName>
</protein>
<reference evidence="2" key="1">
    <citation type="submission" date="2018-11" db="EMBL/GenBank/DDBJ databases">
        <authorList>
            <consortium name="Pathogen Informatics"/>
        </authorList>
    </citation>
    <scope>NUCLEOTIDE SEQUENCE</scope>
</reference>
<evidence type="ECO:0000313" key="2">
    <source>
        <dbReference type="EMBL" id="VEL34287.1"/>
    </source>
</evidence>